<evidence type="ECO:0000313" key="1">
    <source>
        <dbReference type="EMBL" id="GKV24774.1"/>
    </source>
</evidence>
<comment type="caution">
    <text evidence="1">The sequence shown here is derived from an EMBL/GenBank/DDBJ whole genome shotgun (WGS) entry which is preliminary data.</text>
</comment>
<reference evidence="1 2" key="1">
    <citation type="journal article" date="2021" name="Commun. Biol.">
        <title>The genome of Shorea leprosula (Dipterocarpaceae) highlights the ecological relevance of drought in aseasonal tropical rainforests.</title>
        <authorList>
            <person name="Ng K.K.S."/>
            <person name="Kobayashi M.J."/>
            <person name="Fawcett J.A."/>
            <person name="Hatakeyama M."/>
            <person name="Paape T."/>
            <person name="Ng C.H."/>
            <person name="Ang C.C."/>
            <person name="Tnah L.H."/>
            <person name="Lee C.T."/>
            <person name="Nishiyama T."/>
            <person name="Sese J."/>
            <person name="O'Brien M.J."/>
            <person name="Copetti D."/>
            <person name="Mohd Noor M.I."/>
            <person name="Ong R.C."/>
            <person name="Putra M."/>
            <person name="Sireger I.Z."/>
            <person name="Indrioko S."/>
            <person name="Kosugi Y."/>
            <person name="Izuno A."/>
            <person name="Isagi Y."/>
            <person name="Lee S.L."/>
            <person name="Shimizu K.K."/>
        </authorList>
    </citation>
    <scope>NUCLEOTIDE SEQUENCE [LARGE SCALE GENOMIC DNA]</scope>
    <source>
        <strain evidence="1">214</strain>
    </source>
</reference>
<dbReference type="EMBL" id="BPVZ01000066">
    <property type="protein sequence ID" value="GKV24774.1"/>
    <property type="molecule type" value="Genomic_DNA"/>
</dbReference>
<proteinExistence type="predicted"/>
<organism evidence="1 2">
    <name type="scientific">Rubroshorea leprosula</name>
    <dbReference type="NCBI Taxonomy" id="152421"/>
    <lineage>
        <taxon>Eukaryota</taxon>
        <taxon>Viridiplantae</taxon>
        <taxon>Streptophyta</taxon>
        <taxon>Embryophyta</taxon>
        <taxon>Tracheophyta</taxon>
        <taxon>Spermatophyta</taxon>
        <taxon>Magnoliopsida</taxon>
        <taxon>eudicotyledons</taxon>
        <taxon>Gunneridae</taxon>
        <taxon>Pentapetalae</taxon>
        <taxon>rosids</taxon>
        <taxon>malvids</taxon>
        <taxon>Malvales</taxon>
        <taxon>Dipterocarpaceae</taxon>
        <taxon>Rubroshorea</taxon>
    </lineage>
</organism>
<gene>
    <name evidence="1" type="ORF">SLEP1_g34343</name>
</gene>
<dbReference type="Proteomes" id="UP001054252">
    <property type="component" value="Unassembled WGS sequence"/>
</dbReference>
<keyword evidence="2" id="KW-1185">Reference proteome</keyword>
<sequence>MPVNLTRKRLRQSMAEMSTRSCWFRCWISSSEGALRRGTASSSPTPCRLSR</sequence>
<protein>
    <submittedName>
        <fullName evidence="1">Uncharacterized protein</fullName>
    </submittedName>
</protein>
<dbReference type="AlphaFoldDB" id="A0AAV5KJJ2"/>
<evidence type="ECO:0000313" key="2">
    <source>
        <dbReference type="Proteomes" id="UP001054252"/>
    </source>
</evidence>
<name>A0AAV5KJJ2_9ROSI</name>
<accession>A0AAV5KJJ2</accession>